<evidence type="ECO:0000256" key="1">
    <source>
        <dbReference type="SAM" id="Phobius"/>
    </source>
</evidence>
<dbReference type="EMBL" id="GAIX01001570">
    <property type="protein sequence ID" value="JAA90990.1"/>
    <property type="molecule type" value="Transcribed_RNA"/>
</dbReference>
<sequence>MVTGITIFLVSKPWLKCVYKLTRTSPHTQSSGTFLYSFWNNLFVLFSFICCLLIYLLNCITCTCRINACFNNV</sequence>
<reference evidence="2" key="1">
    <citation type="journal article" date="2013" name="BMC Genomics">
        <title>Unscrambling butterfly oogenesis.</title>
        <authorList>
            <person name="Carter J.M."/>
            <person name="Baker S.C."/>
            <person name="Pink R."/>
            <person name="Carter D.R."/>
            <person name="Collins A."/>
            <person name="Tomlin J."/>
            <person name="Gibbs M."/>
            <person name="Breuker C.J."/>
        </authorList>
    </citation>
    <scope>NUCLEOTIDE SEQUENCE</scope>
    <source>
        <tissue evidence="2">Ovary</tissue>
    </source>
</reference>
<keyword evidence="1" id="KW-1133">Transmembrane helix</keyword>
<keyword evidence="1" id="KW-0472">Membrane</keyword>
<reference evidence="2" key="2">
    <citation type="submission" date="2013-05" db="EMBL/GenBank/DDBJ databases">
        <authorList>
            <person name="Carter J.-M."/>
            <person name="Baker S.C."/>
            <person name="Pink R."/>
            <person name="Carter D.R.F."/>
            <person name="Collins A."/>
            <person name="Tomlin J."/>
            <person name="Gibbs M."/>
            <person name="Breuker C.J."/>
        </authorList>
    </citation>
    <scope>NUCLEOTIDE SEQUENCE</scope>
    <source>
        <tissue evidence="2">Ovary</tissue>
    </source>
</reference>
<accession>S4PQM2</accession>
<protein>
    <submittedName>
        <fullName evidence="2">Uncharacterized protein</fullName>
    </submittedName>
</protein>
<feature type="transmembrane region" description="Helical" evidence="1">
    <location>
        <begin position="38"/>
        <end position="57"/>
    </location>
</feature>
<dbReference type="AlphaFoldDB" id="S4PQM2"/>
<name>S4PQM2_9NEOP</name>
<evidence type="ECO:0000313" key="2">
    <source>
        <dbReference type="EMBL" id="JAA90990.1"/>
    </source>
</evidence>
<keyword evidence="1" id="KW-0812">Transmembrane</keyword>
<organism evidence="2">
    <name type="scientific">Pararge aegeria</name>
    <name type="common">speckled wood butterfly</name>
    <dbReference type="NCBI Taxonomy" id="116150"/>
    <lineage>
        <taxon>Eukaryota</taxon>
        <taxon>Metazoa</taxon>
        <taxon>Ecdysozoa</taxon>
        <taxon>Arthropoda</taxon>
        <taxon>Hexapoda</taxon>
        <taxon>Insecta</taxon>
        <taxon>Pterygota</taxon>
        <taxon>Neoptera</taxon>
        <taxon>Endopterygota</taxon>
        <taxon>Lepidoptera</taxon>
        <taxon>Glossata</taxon>
        <taxon>Ditrysia</taxon>
        <taxon>Papilionoidea</taxon>
        <taxon>Nymphalidae</taxon>
        <taxon>Satyrinae</taxon>
        <taxon>Satyrini</taxon>
        <taxon>Parargina</taxon>
        <taxon>Pararge</taxon>
    </lineage>
</organism>
<proteinExistence type="predicted"/>